<protein>
    <submittedName>
        <fullName evidence="1">Uncharacterized protein</fullName>
    </submittedName>
</protein>
<dbReference type="InParanoid" id="A8P5N5"/>
<dbReference type="eggNOG" id="ENOG502SN5E">
    <property type="taxonomic scope" value="Eukaryota"/>
</dbReference>
<proteinExistence type="predicted"/>
<dbReference type="KEGG" id="cci:CC1G_05540"/>
<organism evidence="1 2">
    <name type="scientific">Coprinopsis cinerea (strain Okayama-7 / 130 / ATCC MYA-4618 / FGSC 9003)</name>
    <name type="common">Inky cap fungus</name>
    <name type="synonym">Hormographiella aspergillata</name>
    <dbReference type="NCBI Taxonomy" id="240176"/>
    <lineage>
        <taxon>Eukaryota</taxon>
        <taxon>Fungi</taxon>
        <taxon>Dikarya</taxon>
        <taxon>Basidiomycota</taxon>
        <taxon>Agaricomycotina</taxon>
        <taxon>Agaricomycetes</taxon>
        <taxon>Agaricomycetidae</taxon>
        <taxon>Agaricales</taxon>
        <taxon>Agaricineae</taxon>
        <taxon>Psathyrellaceae</taxon>
        <taxon>Coprinopsis</taxon>
    </lineage>
</organism>
<reference evidence="1 2" key="1">
    <citation type="journal article" date="2010" name="Proc. Natl. Acad. Sci. U.S.A.">
        <title>Insights into evolution of multicellular fungi from the assembled chromosomes of the mushroom Coprinopsis cinerea (Coprinus cinereus).</title>
        <authorList>
            <person name="Stajich J.E."/>
            <person name="Wilke S.K."/>
            <person name="Ahren D."/>
            <person name="Au C.H."/>
            <person name="Birren B.W."/>
            <person name="Borodovsky M."/>
            <person name="Burns C."/>
            <person name="Canback B."/>
            <person name="Casselton L.A."/>
            <person name="Cheng C.K."/>
            <person name="Deng J."/>
            <person name="Dietrich F.S."/>
            <person name="Fargo D.C."/>
            <person name="Farman M.L."/>
            <person name="Gathman A.C."/>
            <person name="Goldberg J."/>
            <person name="Guigo R."/>
            <person name="Hoegger P.J."/>
            <person name="Hooker J.B."/>
            <person name="Huggins A."/>
            <person name="James T.Y."/>
            <person name="Kamada T."/>
            <person name="Kilaru S."/>
            <person name="Kodira C."/>
            <person name="Kues U."/>
            <person name="Kupfer D."/>
            <person name="Kwan H.S."/>
            <person name="Lomsadze A."/>
            <person name="Li W."/>
            <person name="Lilly W.W."/>
            <person name="Ma L.J."/>
            <person name="Mackey A.J."/>
            <person name="Manning G."/>
            <person name="Martin F."/>
            <person name="Muraguchi H."/>
            <person name="Natvig D.O."/>
            <person name="Palmerini H."/>
            <person name="Ramesh M.A."/>
            <person name="Rehmeyer C.J."/>
            <person name="Roe B.A."/>
            <person name="Shenoy N."/>
            <person name="Stanke M."/>
            <person name="Ter-Hovhannisyan V."/>
            <person name="Tunlid A."/>
            <person name="Velagapudi R."/>
            <person name="Vision T.J."/>
            <person name="Zeng Q."/>
            <person name="Zolan M.E."/>
            <person name="Pukkila P.J."/>
        </authorList>
    </citation>
    <scope>NUCLEOTIDE SEQUENCE [LARGE SCALE GENOMIC DNA]</scope>
    <source>
        <strain evidence="2">Okayama-7 / 130 / ATCC MYA-4618 / FGSC 9003</strain>
    </source>
</reference>
<dbReference type="STRING" id="240176.A8P5N5"/>
<dbReference type="Proteomes" id="UP000001861">
    <property type="component" value="Unassembled WGS sequence"/>
</dbReference>
<dbReference type="RefSeq" id="XP_001838987.2">
    <property type="nucleotide sequence ID" value="XM_001838935.2"/>
</dbReference>
<dbReference type="EMBL" id="AACS02000011">
    <property type="protein sequence ID" value="EAU82918.2"/>
    <property type="molecule type" value="Genomic_DNA"/>
</dbReference>
<dbReference type="AlphaFoldDB" id="A8P5N5"/>
<sequence>MDLHLPSFSPIKTTFTPPPLPLFDMDINRLVQAAAALSSVLQSHNIRHAFYGSMFPALLARHPASDEIFCIVEGGLTQAHPFRRVRDAVAGSENLTVMHSTWTNRLHVTYRGFIPVIDIEILPAGETGPRILDNSAVMKLPNAPGVPFLTYSEFIRAKLKSWMIRGSERDAQDIIFVLGRYWDRVDMNRIPDQDMNVFATKNSTAAPAWTALRRKYGM</sequence>
<dbReference type="OMA" id="CAGNEDF"/>
<evidence type="ECO:0000313" key="2">
    <source>
        <dbReference type="Proteomes" id="UP000001861"/>
    </source>
</evidence>
<dbReference type="OrthoDB" id="3168582at2759"/>
<name>A8P5N5_COPC7</name>
<gene>
    <name evidence="1" type="ORF">CC1G_05540</name>
</gene>
<dbReference type="HOGENOM" id="CLU_1428745_0_0_1"/>
<accession>A8P5N5</accession>
<keyword evidence="2" id="KW-1185">Reference proteome</keyword>
<dbReference type="VEuPathDB" id="FungiDB:CC1G_05540"/>
<comment type="caution">
    <text evidence="1">The sequence shown here is derived from an EMBL/GenBank/DDBJ whole genome shotgun (WGS) entry which is preliminary data.</text>
</comment>
<evidence type="ECO:0000313" key="1">
    <source>
        <dbReference type="EMBL" id="EAU82918.2"/>
    </source>
</evidence>
<dbReference type="GeneID" id="6015584"/>